<feature type="domain" description="Calx-beta" evidence="4">
    <location>
        <begin position="194"/>
        <end position="295"/>
    </location>
</feature>
<evidence type="ECO:0000256" key="1">
    <source>
        <dbReference type="ARBA" id="ARBA00022729"/>
    </source>
</evidence>
<dbReference type="RefSeq" id="WP_188483806.1">
    <property type="nucleotide sequence ID" value="NZ_BMFC01000015.1"/>
</dbReference>
<dbReference type="SMART" id="SM00237">
    <property type="entry name" value="Calx_beta"/>
    <property type="match status" value="1"/>
</dbReference>
<dbReference type="InterPro" id="IPR025282">
    <property type="entry name" value="DUF4214"/>
</dbReference>
<dbReference type="Proteomes" id="UP000645462">
    <property type="component" value="Unassembled WGS sequence"/>
</dbReference>
<evidence type="ECO:0000256" key="2">
    <source>
        <dbReference type="ARBA" id="ARBA00022737"/>
    </source>
</evidence>
<dbReference type="InterPro" id="IPR003644">
    <property type="entry name" value="Calx_beta"/>
</dbReference>
<dbReference type="Gene3D" id="2.60.40.2030">
    <property type="match status" value="1"/>
</dbReference>
<dbReference type="Pfam" id="PF13946">
    <property type="entry name" value="DUF4214"/>
    <property type="match status" value="1"/>
</dbReference>
<organism evidence="5 6">
    <name type="scientific">Marivita lacus</name>
    <dbReference type="NCBI Taxonomy" id="1323742"/>
    <lineage>
        <taxon>Bacteria</taxon>
        <taxon>Pseudomonadati</taxon>
        <taxon>Pseudomonadota</taxon>
        <taxon>Alphaproteobacteria</taxon>
        <taxon>Rhodobacterales</taxon>
        <taxon>Roseobacteraceae</taxon>
        <taxon>Marivita</taxon>
    </lineage>
</organism>
<comment type="caution">
    <text evidence="5">The sequence shown here is derived from an EMBL/GenBank/DDBJ whole genome shotgun (WGS) entry which is preliminary data.</text>
</comment>
<evidence type="ECO:0000259" key="4">
    <source>
        <dbReference type="SMART" id="SM00237"/>
    </source>
</evidence>
<proteinExistence type="predicted"/>
<dbReference type="Pfam" id="PF03160">
    <property type="entry name" value="Calx-beta"/>
    <property type="match status" value="1"/>
</dbReference>
<protein>
    <recommendedName>
        <fullName evidence="4">Calx-beta domain-containing protein</fullName>
    </recommendedName>
</protein>
<evidence type="ECO:0000256" key="3">
    <source>
        <dbReference type="ARBA" id="ARBA00022837"/>
    </source>
</evidence>
<keyword evidence="2" id="KW-0677">Repeat</keyword>
<name>A0ABQ1L864_9RHOB</name>
<evidence type="ECO:0000313" key="6">
    <source>
        <dbReference type="Proteomes" id="UP000645462"/>
    </source>
</evidence>
<accession>A0ABQ1L864</accession>
<dbReference type="EMBL" id="BMFC01000015">
    <property type="protein sequence ID" value="GGC18796.1"/>
    <property type="molecule type" value="Genomic_DNA"/>
</dbReference>
<keyword evidence="1" id="KW-0732">Signal</keyword>
<gene>
    <name evidence="5" type="ORF">GCM10011363_39310</name>
</gene>
<evidence type="ECO:0000313" key="5">
    <source>
        <dbReference type="EMBL" id="GGC18796.1"/>
    </source>
</evidence>
<dbReference type="SUPFAM" id="SSF51120">
    <property type="entry name" value="beta-Roll"/>
    <property type="match status" value="1"/>
</dbReference>
<reference evidence="6" key="1">
    <citation type="journal article" date="2019" name="Int. J. Syst. Evol. Microbiol.">
        <title>The Global Catalogue of Microorganisms (GCM) 10K type strain sequencing project: providing services to taxonomists for standard genome sequencing and annotation.</title>
        <authorList>
            <consortium name="The Broad Institute Genomics Platform"/>
            <consortium name="The Broad Institute Genome Sequencing Center for Infectious Disease"/>
            <person name="Wu L."/>
            <person name="Ma J."/>
        </authorList>
    </citation>
    <scope>NUCLEOTIDE SEQUENCE [LARGE SCALE GENOMIC DNA]</scope>
    <source>
        <strain evidence="6">CGMCC 1.12478</strain>
    </source>
</reference>
<dbReference type="InterPro" id="IPR011049">
    <property type="entry name" value="Serralysin-like_metalloprot_C"/>
</dbReference>
<sequence length="1258" mass="126486">MAFNLNTLTAQQQAAAIYIGYYDRAPDPYGMDFWESAVTNPIVSLVDIATYFSAQDETYAVHPFFVAPSASAANAFISELYLNLFNRAPDMAGLEFWSGVLQQSIDGTGPLSVGEIILAIIEGAQNSTAGQDITTLLNKIDVANAWTDAAEAAGLTGATSYADSEIAQNSAKSIINDVTFASSSVDEAKSVITTTFDDFVDSSKFTLTADAPSIIEGDSGTKVLVFKATLDEAPTQAISVNYETLSSGTATSGDDFVAVAGVVTFAAGQTVATVSVTVLADAAFEADETIEVKFSGTQLTADVTATGTVTNDDLDPQAALEAAYTAAKTTYDAAVAAAATSSAAATAAQTAADLAEAAVNSLETANAYSTTAQAAQTAAAVAQADASAVVTAATAVQAAAAATLSIADDADVSGARATALTAKAAADTAKSVADAEFANAAAEIVNYTGQTYTLTTGVDVSNVAGTSGNDTYIGTDGTYTTGDNIAAGSGTDRLNLTLTTDTAALIDTSGLENFYVRTTADTSGANNAVNASGWAGVEQVWNDRSTANLSIENLTVLPTVGIINGSDIVFTVDVDATAVDLSGDTDELTIVATNAALATLAIGDGAAVANSVEVVTIQNTGDSVIARITDNDGNVVANYDDIAMSSLTVTGIGSLDLHDVAGANTQYAGLTTVDSTGVALTLSLTNTASTAGTDTNITSTGADDDIIVVAADGTASNAAVTTVSLSDGDNTLSLTNGASLQTLSVTTGDGADDLTIDLRNATVAGTASMTSGAGDDTVSIISDAQQILSVDLGAGDDVLTITTINADVAGTDAIDGGEGIDALRGTSANLNTIATTAAKRATLDNFEQLAVTDLLGHNFNLVTLGLDGISLEDVDSLAADRTLTVANNSTISLDLLTNGGDIDSGNSIIVAVDGASGAGRNSDVVNLEINADFDGAAADTVQVDVDLDFVETLNFTTTDSLVDEDNTLNGGENFVLNVESGDRLSTINVIAELATSVVEQASNFTALNTFNASGSTGGVTVSLANATQGVVATGGDGDDVFTGSGFADEISMDDGNDQVTGGAGADELSGGAGDDQFIFATGDSTETDMDSILDYQAAAAALENDTLVLDSSNDDVGTADADAILSVGADILASDTVEVHTADAAGNLVSGDLLAIVTDGILTLSGSTEDRAAINTLSEWIDVAELVLASYETTVGTDAADVAEYAIAFEFGGNTYVVSATDGNGAADVATDDVIQLVGVTDIIALDTTAAANTILIG</sequence>
<dbReference type="Gene3D" id="2.150.10.10">
    <property type="entry name" value="Serralysin-like metalloprotease, C-terminal"/>
    <property type="match status" value="1"/>
</dbReference>
<keyword evidence="6" id="KW-1185">Reference proteome</keyword>
<dbReference type="InterPro" id="IPR038081">
    <property type="entry name" value="CalX-like_sf"/>
</dbReference>
<keyword evidence="3" id="KW-0106">Calcium</keyword>
<dbReference type="PRINTS" id="PR00313">
    <property type="entry name" value="CABNDNGRPT"/>
</dbReference>
<dbReference type="SUPFAM" id="SSF141072">
    <property type="entry name" value="CalX-like"/>
    <property type="match status" value="1"/>
</dbReference>